<evidence type="ECO:0000313" key="6">
    <source>
        <dbReference type="Proteomes" id="UP000739538"/>
    </source>
</evidence>
<dbReference type="InterPro" id="IPR003439">
    <property type="entry name" value="ABC_transporter-like_ATP-bd"/>
</dbReference>
<organism evidence="5 6">
    <name type="scientific">Eiseniibacteriota bacterium</name>
    <dbReference type="NCBI Taxonomy" id="2212470"/>
    <lineage>
        <taxon>Bacteria</taxon>
        <taxon>Candidatus Eiseniibacteriota</taxon>
    </lineage>
</organism>
<dbReference type="AlphaFoldDB" id="A0A956N9D9"/>
<keyword evidence="2" id="KW-0547">Nucleotide-binding</keyword>
<protein>
    <submittedName>
        <fullName evidence="5">ABC transporter ATP-binding protein</fullName>
    </submittedName>
</protein>
<dbReference type="InterPro" id="IPR003593">
    <property type="entry name" value="AAA+_ATPase"/>
</dbReference>
<name>A0A956N9D9_UNCEI</name>
<dbReference type="PANTHER" id="PTHR42939">
    <property type="entry name" value="ABC TRANSPORTER ATP-BINDING PROTEIN ALBC-RELATED"/>
    <property type="match status" value="1"/>
</dbReference>
<evidence type="ECO:0000313" key="5">
    <source>
        <dbReference type="EMBL" id="MCA9754587.1"/>
    </source>
</evidence>
<dbReference type="EMBL" id="JAGQHS010000006">
    <property type="protein sequence ID" value="MCA9754587.1"/>
    <property type="molecule type" value="Genomic_DNA"/>
</dbReference>
<sequence>MSYAVRIRALEKRYPRFRLRVPVLELPHGTLLGVVGPNGAGKSTLLRILLGLVRPEEGRVEVLGHAYPEKEADARGDIGFLSEDLRLYENASLEWHEQFVASVSPRWDGAVAGELARRFQLDRTQRVGRLSAGQRIKAALLLALARRPRLLVLDEPTAALDPSARREVLAELMAVLLDEDRTVVFSSHFTQDVERIADRVIFLNQGDLVVDEHVPDLLGRWRRLHVSVPRDWHCPLGFRDDTGPGNRARTLVSGGWSPCAGTTLELSGAILEQVDRMSLEEIFLTHALIHAESSEEAS</sequence>
<evidence type="ECO:0000259" key="4">
    <source>
        <dbReference type="PROSITE" id="PS50893"/>
    </source>
</evidence>
<dbReference type="SUPFAM" id="SSF52540">
    <property type="entry name" value="P-loop containing nucleoside triphosphate hydrolases"/>
    <property type="match status" value="1"/>
</dbReference>
<dbReference type="PANTHER" id="PTHR42939:SF1">
    <property type="entry name" value="ABC TRANSPORTER ATP-BINDING PROTEIN ALBC-RELATED"/>
    <property type="match status" value="1"/>
</dbReference>
<evidence type="ECO:0000256" key="1">
    <source>
        <dbReference type="ARBA" id="ARBA00022448"/>
    </source>
</evidence>
<accession>A0A956N9D9</accession>
<reference evidence="5" key="1">
    <citation type="submission" date="2020-04" db="EMBL/GenBank/DDBJ databases">
        <authorList>
            <person name="Zhang T."/>
        </authorList>
    </citation>
    <scope>NUCLEOTIDE SEQUENCE</scope>
    <source>
        <strain evidence="5">HKST-UBA02</strain>
    </source>
</reference>
<reference evidence="5" key="2">
    <citation type="journal article" date="2021" name="Microbiome">
        <title>Successional dynamics and alternative stable states in a saline activated sludge microbial community over 9 years.</title>
        <authorList>
            <person name="Wang Y."/>
            <person name="Ye J."/>
            <person name="Ju F."/>
            <person name="Liu L."/>
            <person name="Boyd J.A."/>
            <person name="Deng Y."/>
            <person name="Parks D.H."/>
            <person name="Jiang X."/>
            <person name="Yin X."/>
            <person name="Woodcroft B.J."/>
            <person name="Tyson G.W."/>
            <person name="Hugenholtz P."/>
            <person name="Polz M.F."/>
            <person name="Zhang T."/>
        </authorList>
    </citation>
    <scope>NUCLEOTIDE SEQUENCE</scope>
    <source>
        <strain evidence="5">HKST-UBA02</strain>
    </source>
</reference>
<dbReference type="GO" id="GO:0016887">
    <property type="term" value="F:ATP hydrolysis activity"/>
    <property type="evidence" value="ECO:0007669"/>
    <property type="project" value="InterPro"/>
</dbReference>
<dbReference type="PROSITE" id="PS50893">
    <property type="entry name" value="ABC_TRANSPORTER_2"/>
    <property type="match status" value="1"/>
</dbReference>
<dbReference type="Proteomes" id="UP000739538">
    <property type="component" value="Unassembled WGS sequence"/>
</dbReference>
<keyword evidence="3 5" id="KW-0067">ATP-binding</keyword>
<dbReference type="SMART" id="SM00382">
    <property type="entry name" value="AAA"/>
    <property type="match status" value="1"/>
</dbReference>
<dbReference type="InterPro" id="IPR027417">
    <property type="entry name" value="P-loop_NTPase"/>
</dbReference>
<evidence type="ECO:0000256" key="2">
    <source>
        <dbReference type="ARBA" id="ARBA00022741"/>
    </source>
</evidence>
<keyword evidence="1" id="KW-0813">Transport</keyword>
<proteinExistence type="predicted"/>
<dbReference type="GO" id="GO:0005524">
    <property type="term" value="F:ATP binding"/>
    <property type="evidence" value="ECO:0007669"/>
    <property type="project" value="UniProtKB-KW"/>
</dbReference>
<evidence type="ECO:0000256" key="3">
    <source>
        <dbReference type="ARBA" id="ARBA00022840"/>
    </source>
</evidence>
<dbReference type="Gene3D" id="3.40.50.300">
    <property type="entry name" value="P-loop containing nucleotide triphosphate hydrolases"/>
    <property type="match status" value="1"/>
</dbReference>
<dbReference type="CDD" id="cd03230">
    <property type="entry name" value="ABC_DR_subfamily_A"/>
    <property type="match status" value="1"/>
</dbReference>
<comment type="caution">
    <text evidence="5">The sequence shown here is derived from an EMBL/GenBank/DDBJ whole genome shotgun (WGS) entry which is preliminary data.</text>
</comment>
<gene>
    <name evidence="5" type="ORF">KDA27_02205</name>
</gene>
<feature type="domain" description="ABC transporter" evidence="4">
    <location>
        <begin position="5"/>
        <end position="230"/>
    </location>
</feature>
<dbReference type="Pfam" id="PF00005">
    <property type="entry name" value="ABC_tran"/>
    <property type="match status" value="1"/>
</dbReference>
<dbReference type="InterPro" id="IPR051782">
    <property type="entry name" value="ABC_Transporter_VariousFunc"/>
</dbReference>